<comment type="catalytic activity">
    <reaction evidence="10">
        <text>a 5,6-dihydrouridine in tRNA + NADP(+) = a uridine in tRNA + NADPH + H(+)</text>
        <dbReference type="Rhea" id="RHEA:23624"/>
        <dbReference type="Rhea" id="RHEA-COMP:13339"/>
        <dbReference type="Rhea" id="RHEA-COMP:13887"/>
        <dbReference type="ChEBI" id="CHEBI:15378"/>
        <dbReference type="ChEBI" id="CHEBI:57783"/>
        <dbReference type="ChEBI" id="CHEBI:58349"/>
        <dbReference type="ChEBI" id="CHEBI:65315"/>
        <dbReference type="ChEBI" id="CHEBI:74443"/>
    </reaction>
</comment>
<feature type="binding site" evidence="14">
    <location>
        <begin position="17"/>
        <end position="19"/>
    </location>
    <ligand>
        <name>FMN</name>
        <dbReference type="ChEBI" id="CHEBI:58210"/>
    </ligand>
</feature>
<organism evidence="16 17">
    <name type="scientific">Candidatus Xianfuyuplasma coldseepsis</name>
    <dbReference type="NCBI Taxonomy" id="2782163"/>
    <lineage>
        <taxon>Bacteria</taxon>
        <taxon>Bacillati</taxon>
        <taxon>Mycoplasmatota</taxon>
        <taxon>Mollicutes</taxon>
        <taxon>Candidatus Izemoplasmatales</taxon>
        <taxon>Candidatus Izemoplasmataceae</taxon>
        <taxon>Candidatus Xianfuyuplasma</taxon>
    </lineage>
</organism>
<feature type="active site" description="Proton donor" evidence="13">
    <location>
        <position position="102"/>
    </location>
</feature>
<evidence type="ECO:0000256" key="12">
    <source>
        <dbReference type="PIRNR" id="PIRNR006621"/>
    </source>
</evidence>
<evidence type="ECO:0000256" key="9">
    <source>
        <dbReference type="ARBA" id="ARBA00023002"/>
    </source>
</evidence>
<dbReference type="PANTHER" id="PTHR45846">
    <property type="entry name" value="TRNA-DIHYDROURIDINE(47) SYNTHASE [NAD(P)(+)]-LIKE"/>
    <property type="match status" value="1"/>
</dbReference>
<name>A0A7L7KSJ0_9MOLU</name>
<evidence type="ECO:0000256" key="8">
    <source>
        <dbReference type="ARBA" id="ARBA00022884"/>
    </source>
</evidence>
<evidence type="ECO:0000256" key="6">
    <source>
        <dbReference type="ARBA" id="ARBA00022694"/>
    </source>
</evidence>
<dbReference type="SUPFAM" id="SSF51395">
    <property type="entry name" value="FMN-linked oxidoreductases"/>
    <property type="match status" value="1"/>
</dbReference>
<dbReference type="AlphaFoldDB" id="A0A7L7KSJ0"/>
<evidence type="ECO:0000256" key="5">
    <source>
        <dbReference type="ARBA" id="ARBA00022643"/>
    </source>
</evidence>
<keyword evidence="9 12" id="KW-0560">Oxidoreductase</keyword>
<keyword evidence="14" id="KW-0547">Nucleotide-binding</keyword>
<dbReference type="Gene3D" id="1.10.1200.80">
    <property type="entry name" value="Putative flavin oxidoreducatase, domain 2"/>
    <property type="match status" value="1"/>
</dbReference>
<dbReference type="EMBL" id="CP048914">
    <property type="protein sequence ID" value="QMS84914.1"/>
    <property type="molecule type" value="Genomic_DNA"/>
</dbReference>
<keyword evidence="5 12" id="KW-0288">FMN</keyword>
<dbReference type="KEGG" id="xcl:G4Z02_03810"/>
<dbReference type="InterPro" id="IPR001269">
    <property type="entry name" value="DUS_fam"/>
</dbReference>
<dbReference type="PROSITE" id="PS01136">
    <property type="entry name" value="UPF0034"/>
    <property type="match status" value="1"/>
</dbReference>
<feature type="binding site" evidence="14">
    <location>
        <begin position="226"/>
        <end position="227"/>
    </location>
    <ligand>
        <name>FMN</name>
        <dbReference type="ChEBI" id="CHEBI:58210"/>
    </ligand>
</feature>
<dbReference type="RefSeq" id="WP_258878536.1">
    <property type="nucleotide sequence ID" value="NZ_CP048914.1"/>
</dbReference>
<comment type="function">
    <text evidence="2 12">Catalyzes the synthesis of 5,6-dihydrouridine (D), a modified base found in the D-loop of most tRNAs, via the reduction of the C5-C6 double bond in target uridines.</text>
</comment>
<dbReference type="GO" id="GO:0050660">
    <property type="term" value="F:flavin adenine dinucleotide binding"/>
    <property type="evidence" value="ECO:0007669"/>
    <property type="project" value="InterPro"/>
</dbReference>
<keyword evidence="17" id="KW-1185">Reference proteome</keyword>
<reference evidence="16 17" key="1">
    <citation type="submission" date="2020-02" db="EMBL/GenBank/DDBJ databases">
        <authorList>
            <person name="Zheng R.K."/>
            <person name="Sun C.M."/>
        </authorList>
    </citation>
    <scope>NUCLEOTIDE SEQUENCE [LARGE SCALE GENOMIC DNA]</scope>
    <source>
        <strain evidence="17">zrk13</strain>
    </source>
</reference>
<dbReference type="InterPro" id="IPR013785">
    <property type="entry name" value="Aldolase_TIM"/>
</dbReference>
<dbReference type="EC" id="1.3.1.-" evidence="12"/>
<keyword evidence="3" id="KW-0820">tRNA-binding</keyword>
<evidence type="ECO:0000256" key="1">
    <source>
        <dbReference type="ARBA" id="ARBA00001917"/>
    </source>
</evidence>
<comment type="cofactor">
    <cofactor evidence="1 12 14">
        <name>FMN</name>
        <dbReference type="ChEBI" id="CHEBI:58210"/>
    </cofactor>
</comment>
<feature type="binding site" evidence="14">
    <location>
        <position position="71"/>
    </location>
    <ligand>
        <name>FMN</name>
        <dbReference type="ChEBI" id="CHEBI:58210"/>
    </ligand>
</feature>
<dbReference type="InterPro" id="IPR018517">
    <property type="entry name" value="tRNA_hU_synthase_CS"/>
</dbReference>
<keyword evidence="6 12" id="KW-0819">tRNA processing</keyword>
<feature type="domain" description="DUS-like FMN-binding" evidence="15">
    <location>
        <begin position="15"/>
        <end position="316"/>
    </location>
</feature>
<dbReference type="GO" id="GO:0017150">
    <property type="term" value="F:tRNA dihydrouridine synthase activity"/>
    <property type="evidence" value="ECO:0007669"/>
    <property type="project" value="InterPro"/>
</dbReference>
<dbReference type="PIRSF" id="PIRSF006621">
    <property type="entry name" value="Dus"/>
    <property type="match status" value="1"/>
</dbReference>
<keyword evidence="8" id="KW-0694">RNA-binding</keyword>
<gene>
    <name evidence="16" type="primary">dusB</name>
    <name evidence="16" type="ORF">G4Z02_03810</name>
</gene>
<feature type="binding site" evidence="14">
    <location>
        <position position="141"/>
    </location>
    <ligand>
        <name>FMN</name>
        <dbReference type="ChEBI" id="CHEBI:58210"/>
    </ligand>
</feature>
<evidence type="ECO:0000256" key="3">
    <source>
        <dbReference type="ARBA" id="ARBA00022555"/>
    </source>
</evidence>
<dbReference type="InterPro" id="IPR004652">
    <property type="entry name" value="DusB-like"/>
</dbReference>
<evidence type="ECO:0000313" key="17">
    <source>
        <dbReference type="Proteomes" id="UP000514720"/>
    </source>
</evidence>
<comment type="catalytic activity">
    <reaction evidence="11">
        <text>a 5,6-dihydrouridine in tRNA + NAD(+) = a uridine in tRNA + NADH + H(+)</text>
        <dbReference type="Rhea" id="RHEA:54452"/>
        <dbReference type="Rhea" id="RHEA-COMP:13339"/>
        <dbReference type="Rhea" id="RHEA-COMP:13887"/>
        <dbReference type="ChEBI" id="CHEBI:15378"/>
        <dbReference type="ChEBI" id="CHEBI:57540"/>
        <dbReference type="ChEBI" id="CHEBI:57945"/>
        <dbReference type="ChEBI" id="CHEBI:65315"/>
        <dbReference type="ChEBI" id="CHEBI:74443"/>
    </reaction>
</comment>
<keyword evidence="4 12" id="KW-0285">Flavoprotein</keyword>
<evidence type="ECO:0000256" key="2">
    <source>
        <dbReference type="ARBA" id="ARBA00002790"/>
    </source>
</evidence>
<evidence type="ECO:0000259" key="15">
    <source>
        <dbReference type="Pfam" id="PF01207"/>
    </source>
</evidence>
<evidence type="ECO:0000256" key="10">
    <source>
        <dbReference type="ARBA" id="ARBA00048205"/>
    </source>
</evidence>
<feature type="binding site" evidence="14">
    <location>
        <position position="171"/>
    </location>
    <ligand>
        <name>FMN</name>
        <dbReference type="ChEBI" id="CHEBI:58210"/>
    </ligand>
</feature>
<dbReference type="GO" id="GO:0000049">
    <property type="term" value="F:tRNA binding"/>
    <property type="evidence" value="ECO:0007669"/>
    <property type="project" value="UniProtKB-KW"/>
</dbReference>
<evidence type="ECO:0000256" key="11">
    <source>
        <dbReference type="ARBA" id="ARBA00048802"/>
    </source>
</evidence>
<dbReference type="CDD" id="cd02801">
    <property type="entry name" value="DUS_like_FMN"/>
    <property type="match status" value="1"/>
</dbReference>
<proteinExistence type="inferred from homology"/>
<evidence type="ECO:0000256" key="7">
    <source>
        <dbReference type="ARBA" id="ARBA00022857"/>
    </source>
</evidence>
<evidence type="ECO:0000313" key="16">
    <source>
        <dbReference type="EMBL" id="QMS84914.1"/>
    </source>
</evidence>
<evidence type="ECO:0000256" key="14">
    <source>
        <dbReference type="PIRSR" id="PIRSR006621-2"/>
    </source>
</evidence>
<dbReference type="Pfam" id="PF01207">
    <property type="entry name" value="Dus"/>
    <property type="match status" value="1"/>
</dbReference>
<dbReference type="NCBIfam" id="TIGR00737">
    <property type="entry name" value="nifR3_yhdG"/>
    <property type="match status" value="1"/>
</dbReference>
<evidence type="ECO:0000256" key="4">
    <source>
        <dbReference type="ARBA" id="ARBA00022630"/>
    </source>
</evidence>
<dbReference type="Proteomes" id="UP000514720">
    <property type="component" value="Chromosome"/>
</dbReference>
<keyword evidence="7" id="KW-0521">NADP</keyword>
<evidence type="ECO:0000256" key="13">
    <source>
        <dbReference type="PIRSR" id="PIRSR006621-1"/>
    </source>
</evidence>
<dbReference type="InterPro" id="IPR024036">
    <property type="entry name" value="tRNA-dHydroUridine_Synthase_C"/>
</dbReference>
<dbReference type="Gene3D" id="3.20.20.70">
    <property type="entry name" value="Aldolase class I"/>
    <property type="match status" value="1"/>
</dbReference>
<dbReference type="PANTHER" id="PTHR45846:SF1">
    <property type="entry name" value="TRNA-DIHYDROURIDINE(47) SYNTHASE [NAD(P)(+)]-LIKE"/>
    <property type="match status" value="1"/>
</dbReference>
<comment type="similarity">
    <text evidence="12">Belongs to the dus family.</text>
</comment>
<sequence length="327" mass="36537">MFKIADIELQNRVVIAPMAGVSNIAFRTIMKEFGAGLIYAEMVSDKALTFGNKKTVKMIEVVDEERPLTMQVFGGDLETIVEGAKIIDQHSNCDIIDLNMGCPVNKVIKSDAGAKLLLDPQKIYTIVKAVVEAVEKPVTVKMRIGWDKNTIYAVEIAQICEKAGAKAIAVHARTRKQMYSGKADWSYIKQIKDAVDIPVIGNGDITTPEDAKRMLEETGCDAVMIGRGVLGNPWLVEQTVQYLETGTYNRDISIEERFHRMSNHMERLIALKGEKVAMLEMRNHGPWYVKGLPGASHVRKALSQVSTKDDLLQIIEEYQNHRKEGPH</sequence>
<dbReference type="InterPro" id="IPR035587">
    <property type="entry name" value="DUS-like_FMN-bd"/>
</dbReference>
<protein>
    <recommendedName>
        <fullName evidence="12">tRNA-dihydrouridine synthase</fullName>
        <ecNumber evidence="12">1.3.1.-</ecNumber>
    </recommendedName>
</protein>
<accession>A0A7L7KSJ0</accession>